<feature type="compositionally biased region" description="Basic and acidic residues" evidence="2">
    <location>
        <begin position="222"/>
        <end position="232"/>
    </location>
</feature>
<sequence>MTHHHTHETTRQALAHIPANLPRDEWARVGMAIKSEFPDEGGYDLFAQWSETAPGFKASDCRTAWKSFKAGGSVTMGSLIHLAKQHGYTLPKDGQAAAKPSPEVLAQRQHDQAEAQAREAEAQRQRHETAAAAALKAWEAGSEQGESPYLVRKGVKSHGLRFGAVDGALMIPLFDAAGKLWNLQGVTPEGTKRFLKDGRKSGLWHMLGAVPAPAAVAGAGGRDGDQPGEHGGDQGSEPSGDTTTTDRDHAAAVRVILVAEGYATAASLHEATGYPCAVAFDAGNLAKVAHALRQMYPAALLVLCGDDDQATYTKTGSNPGKIKATAAAVAVQGVAIFPADLAADQSDFNDMHQAHGLDAVRDCVVSAITDHELATFAAQDDAPDDVQDAPDGATRPANAPGKTKPPARKKKPSSGAGAGGDGGHDDHGGGGAHTGGKPANEWDRFSVTDDGVFYAGVDKDGEPTKAEWLCSRLDVLALTRDQDGGGWGYHLRFADPLGHVKTWAMPARMLAGDGGEYRAYLMAQGLRIGTSPRARNLLTQYIQTRQPEDFTTCTDRIGWHGLAFVLPRETIGDEAERIVFQSEQAMENTFSVKGTADQWRDRVGALCAGNSRLVFAVACAFAGPLLRPGGVESGGFHFRGGSSTGKTTALKVAASVNGGPNYLQRWRTTDNALEAIAAQHCDSLLVLDELAQVDPKTAGECAYMLANESSKARATRNGAPRPRLSWRLLFLSAGELGLADHMAEGMKRARTGQEVRMADIPADAGAGCGMLETTHGIEGGGPAFSRHIVEQAGRCYGGPGRAWLQWLTDNAHTLKAELRQRMQALQARMIPEAGGGQVHRVGLRFALVGAAGEMATKAGLTGWDEGESEQAAITCFNAWMASRGGAGDGEVTAMLRQVRAFLESHGEGRFTWWHRAGDDHAAKTLNRAGFRRMVSEDGKPIKNDAEHQREYGERMASTMAESVSTEYFIHAEVFKAEVCRGFDFGAVARVLSDHACLMPEAKGRYDCKPRLPGIGLSRCYRISPAIFALDL</sequence>
<feature type="domain" description="DUF927" evidence="3">
    <location>
        <begin position="445"/>
        <end position="721"/>
    </location>
</feature>
<dbReference type="InterPro" id="IPR006171">
    <property type="entry name" value="TOPRIM_dom"/>
</dbReference>
<reference evidence="6" key="1">
    <citation type="submission" date="2017-04" db="EMBL/GenBank/DDBJ databases">
        <title>Unexpected and diverse lifestyles within the genus Limnohabitans.</title>
        <authorList>
            <person name="Kasalicky V."/>
            <person name="Mehrshad M."/>
            <person name="Andrei S.-A."/>
            <person name="Salcher M."/>
            <person name="Kratochvilova H."/>
            <person name="Simek K."/>
            <person name="Ghai R."/>
        </authorList>
    </citation>
    <scope>NUCLEOTIDE SEQUENCE [LARGE SCALE GENOMIC DNA]</scope>
    <source>
        <strain evidence="6">II-D5</strain>
    </source>
</reference>
<dbReference type="Pfam" id="PF06048">
    <property type="entry name" value="DUF927"/>
    <property type="match status" value="1"/>
</dbReference>
<evidence type="ECO:0000313" key="7">
    <source>
        <dbReference type="Proteomes" id="UP000037507"/>
    </source>
</evidence>
<dbReference type="InterPro" id="IPR014819">
    <property type="entry name" value="PriCT_2"/>
</dbReference>
<evidence type="ECO:0000259" key="5">
    <source>
        <dbReference type="Pfam" id="PF13362"/>
    </source>
</evidence>
<protein>
    <recommendedName>
        <fullName evidence="8">Toprim domain-containing protein</fullName>
    </recommendedName>
</protein>
<feature type="region of interest" description="Disordered" evidence="2">
    <location>
        <begin position="376"/>
        <end position="442"/>
    </location>
</feature>
<dbReference type="Pfam" id="PF13362">
    <property type="entry name" value="Toprim_3"/>
    <property type="match status" value="1"/>
</dbReference>
<dbReference type="OrthoDB" id="784829at2"/>
<dbReference type="RefSeq" id="WP_053172054.1">
    <property type="nucleotide sequence ID" value="NZ_LFYT02000053.1"/>
</dbReference>
<dbReference type="Proteomes" id="UP000037507">
    <property type="component" value="Unassembled WGS sequence"/>
</dbReference>
<dbReference type="InterPro" id="IPR009270">
    <property type="entry name" value="DUF927"/>
</dbReference>
<keyword evidence="7" id="KW-1185">Reference proteome</keyword>
<dbReference type="GO" id="GO:0016817">
    <property type="term" value="F:hydrolase activity, acting on acid anhydrides"/>
    <property type="evidence" value="ECO:0007669"/>
    <property type="project" value="InterPro"/>
</dbReference>
<evidence type="ECO:0000259" key="3">
    <source>
        <dbReference type="Pfam" id="PF06048"/>
    </source>
</evidence>
<dbReference type="AlphaFoldDB" id="A0A2T7U8B1"/>
<evidence type="ECO:0008006" key="8">
    <source>
        <dbReference type="Google" id="ProtNLM"/>
    </source>
</evidence>
<proteinExistence type="predicted"/>
<dbReference type="EMBL" id="LFYT02000053">
    <property type="protein sequence ID" value="PVE40902.1"/>
    <property type="molecule type" value="Genomic_DNA"/>
</dbReference>
<dbReference type="CDD" id="cd01029">
    <property type="entry name" value="TOPRIM_primases"/>
    <property type="match status" value="1"/>
</dbReference>
<comment type="caution">
    <text evidence="6">The sequence shown here is derived from an EMBL/GenBank/DDBJ whole genome shotgun (WGS) entry which is preliminary data.</text>
</comment>
<dbReference type="InterPro" id="IPR034154">
    <property type="entry name" value="TOPRIM_DnaG/twinkle"/>
</dbReference>
<organism evidence="6 7">
    <name type="scientific">Limnohabitans planktonicus II-D5</name>
    <dbReference type="NCBI Taxonomy" id="1293045"/>
    <lineage>
        <taxon>Bacteria</taxon>
        <taxon>Pseudomonadati</taxon>
        <taxon>Pseudomonadota</taxon>
        <taxon>Betaproteobacteria</taxon>
        <taxon>Burkholderiales</taxon>
        <taxon>Comamonadaceae</taxon>
        <taxon>Limnohabitans</taxon>
    </lineage>
</organism>
<feature type="region of interest" description="Disordered" evidence="2">
    <location>
        <begin position="215"/>
        <end position="247"/>
    </location>
</feature>
<feature type="coiled-coil region" evidence="1">
    <location>
        <begin position="103"/>
        <end position="137"/>
    </location>
</feature>
<name>A0A2T7U8B1_9BURK</name>
<evidence type="ECO:0000256" key="1">
    <source>
        <dbReference type="SAM" id="Coils"/>
    </source>
</evidence>
<feature type="domain" description="Primase C-terminal 2" evidence="4">
    <location>
        <begin position="11"/>
        <end position="83"/>
    </location>
</feature>
<accession>A0A2T7U8B1</accession>
<dbReference type="Pfam" id="PF08707">
    <property type="entry name" value="PriCT_2"/>
    <property type="match status" value="1"/>
</dbReference>
<gene>
    <name evidence="6" type="ORF">H663_020005</name>
</gene>
<evidence type="ECO:0000259" key="4">
    <source>
        <dbReference type="Pfam" id="PF08707"/>
    </source>
</evidence>
<keyword evidence="1" id="KW-0175">Coiled coil</keyword>
<evidence type="ECO:0000256" key="2">
    <source>
        <dbReference type="SAM" id="MobiDB-lite"/>
    </source>
</evidence>
<dbReference type="STRING" id="1293045.H663_08350"/>
<feature type="domain" description="Toprim" evidence="5">
    <location>
        <begin position="256"/>
        <end position="356"/>
    </location>
</feature>
<evidence type="ECO:0000313" key="6">
    <source>
        <dbReference type="EMBL" id="PVE40902.1"/>
    </source>
</evidence>